<evidence type="ECO:0000256" key="2">
    <source>
        <dbReference type="ARBA" id="ARBA00022827"/>
    </source>
</evidence>
<accession>A0A2T3YZJ2</accession>
<reference evidence="6 7" key="1">
    <citation type="submission" date="2016-07" db="EMBL/GenBank/DDBJ databases">
        <title>Multiple horizontal gene transfer events from other fungi enriched the ability of initially mycotrophic Trichoderma (Ascomycota) to feed on dead plant biomass.</title>
        <authorList>
            <consortium name="DOE Joint Genome Institute"/>
            <person name="Aerts A."/>
            <person name="Atanasova L."/>
            <person name="Chenthamara K."/>
            <person name="Zhang J."/>
            <person name="Grujic M."/>
            <person name="Henrissat B."/>
            <person name="Kuo A."/>
            <person name="Salamov A."/>
            <person name="Lipzen A."/>
            <person name="Labutti K."/>
            <person name="Barry K."/>
            <person name="Miao Y."/>
            <person name="Rahimi M.J."/>
            <person name="Shen Q."/>
            <person name="Grigoriev I.V."/>
            <person name="Kubicek C.P."/>
            <person name="Druzhinina I.S."/>
        </authorList>
    </citation>
    <scope>NUCLEOTIDE SEQUENCE [LARGE SCALE GENOMIC DNA]</scope>
    <source>
        <strain evidence="6 7">CBS 433.97</strain>
    </source>
</reference>
<keyword evidence="7" id="KW-1185">Reference proteome</keyword>
<dbReference type="InterPro" id="IPR036188">
    <property type="entry name" value="FAD/NAD-bd_sf"/>
</dbReference>
<dbReference type="EMBL" id="KZ679266">
    <property type="protein sequence ID" value="PTB37967.1"/>
    <property type="molecule type" value="Genomic_DNA"/>
</dbReference>
<keyword evidence="3" id="KW-0521">NADP</keyword>
<dbReference type="PANTHER" id="PTHR43098:SF5">
    <property type="entry name" value="DUAL-FUNCTIONAL MONOOXYGENASE_METHYLTRANSFERASE PSOF"/>
    <property type="match status" value="1"/>
</dbReference>
<dbReference type="SUPFAM" id="SSF51905">
    <property type="entry name" value="FAD/NAD(P)-binding domain"/>
    <property type="match status" value="2"/>
</dbReference>
<evidence type="ECO:0000256" key="3">
    <source>
        <dbReference type="ARBA" id="ARBA00022857"/>
    </source>
</evidence>
<organism evidence="6 7">
    <name type="scientific">Trichoderma asperellum (strain ATCC 204424 / CBS 433.97 / NBRC 101777)</name>
    <dbReference type="NCBI Taxonomy" id="1042311"/>
    <lineage>
        <taxon>Eukaryota</taxon>
        <taxon>Fungi</taxon>
        <taxon>Dikarya</taxon>
        <taxon>Ascomycota</taxon>
        <taxon>Pezizomycotina</taxon>
        <taxon>Sordariomycetes</taxon>
        <taxon>Hypocreomycetidae</taxon>
        <taxon>Hypocreales</taxon>
        <taxon>Hypocreaceae</taxon>
        <taxon>Trichoderma</taxon>
    </lineage>
</organism>
<feature type="domain" description="FAD/NAD(P)-binding" evidence="5">
    <location>
        <begin position="6"/>
        <end position="169"/>
    </location>
</feature>
<evidence type="ECO:0000256" key="1">
    <source>
        <dbReference type="ARBA" id="ARBA00022630"/>
    </source>
</evidence>
<dbReference type="InterPro" id="IPR023753">
    <property type="entry name" value="FAD/NAD-binding_dom"/>
</dbReference>
<dbReference type="AlphaFoldDB" id="A0A2T3YZJ2"/>
<keyword evidence="2" id="KW-0274">FAD</keyword>
<dbReference type="InterPro" id="IPR050775">
    <property type="entry name" value="FAD-binding_Monooxygenases"/>
</dbReference>
<evidence type="ECO:0000313" key="7">
    <source>
        <dbReference type="Proteomes" id="UP000240493"/>
    </source>
</evidence>
<dbReference type="STRING" id="1042311.A0A2T3YZJ2"/>
<evidence type="ECO:0000313" key="6">
    <source>
        <dbReference type="EMBL" id="PTB37967.1"/>
    </source>
</evidence>
<keyword evidence="4" id="KW-0560">Oxidoreductase</keyword>
<protein>
    <recommendedName>
        <fullName evidence="5">FAD/NAD(P)-binding domain-containing protein</fullName>
    </recommendedName>
</protein>
<name>A0A2T3YZJ2_TRIA4</name>
<dbReference type="GO" id="GO:0004497">
    <property type="term" value="F:monooxygenase activity"/>
    <property type="evidence" value="ECO:0007669"/>
    <property type="project" value="UniProtKB-KW"/>
</dbReference>
<dbReference type="Pfam" id="PF07992">
    <property type="entry name" value="Pyr_redox_2"/>
    <property type="match status" value="1"/>
</dbReference>
<evidence type="ECO:0000256" key="4">
    <source>
        <dbReference type="ARBA" id="ARBA00023002"/>
    </source>
</evidence>
<evidence type="ECO:0000259" key="5">
    <source>
        <dbReference type="Pfam" id="PF07992"/>
    </source>
</evidence>
<dbReference type="Proteomes" id="UP000240493">
    <property type="component" value="Unassembled WGS sequence"/>
</dbReference>
<dbReference type="OrthoDB" id="66881at2759"/>
<dbReference type="Gene3D" id="3.50.50.60">
    <property type="entry name" value="FAD/NAD(P)-binding domain"/>
    <property type="match status" value="2"/>
</dbReference>
<proteinExistence type="predicted"/>
<keyword evidence="1" id="KW-0285">Flavoprotein</keyword>
<sequence>MRKNVDSLVVGAGFSGIYQLYKLRELGLSVKLVEAAPEVGGTCGWNRYPGATSDTHSKVYRYSWDKEDLRNTAYLKHVVRRHNLVKDIELNTRMESAQYMEGGWEIRLSTGESFRSRYLVTALGALSKAYFPRIPGLDSLAGETYHTTAWPAKHDFFNKHVGVIGNGSTSHVIPNSDDKVTEENRKRINDNYGQIWHNLRTNLSGHAIIESSIPTMSITAEERERVFEQVQQSGNGITFLFSTFGDIAINEEANSEASYFIRRKIAQIVKDPVQARKLTPPGGFNRRPVTANGYYETFNWDNVDVVDVLDTPMEITPTGIKLSDGTKYDLDAIIFATTLKPLTAYAGFPNMFLINEPQGPLTNVPALIETQVEFVAGLIATEEAEKKKRLVIQEAEDAWLEQTNAIGESTVFAKGGSRLTGDNAEGKKHNFLYYIGGVVNYNKAVQTEIVGGHPSFKPFF</sequence>
<gene>
    <name evidence="6" type="ORF">M441DRAFT_71445</name>
</gene>
<dbReference type="PANTHER" id="PTHR43098">
    <property type="entry name" value="L-ORNITHINE N(5)-MONOOXYGENASE-RELATED"/>
    <property type="match status" value="1"/>
</dbReference>